<dbReference type="Gene3D" id="1.25.40.20">
    <property type="entry name" value="Ankyrin repeat-containing domain"/>
    <property type="match status" value="1"/>
</dbReference>
<dbReference type="Gene3D" id="3.40.50.300">
    <property type="entry name" value="P-loop containing nucleotide triphosphate hydrolases"/>
    <property type="match status" value="1"/>
</dbReference>
<dbReference type="InterPro" id="IPR027417">
    <property type="entry name" value="P-loop_NTPase"/>
</dbReference>
<dbReference type="OrthoDB" id="1577640at2759"/>
<evidence type="ECO:0000256" key="1">
    <source>
        <dbReference type="ARBA" id="ARBA00022737"/>
    </source>
</evidence>
<dbReference type="InterPro" id="IPR056884">
    <property type="entry name" value="NPHP3-like_N"/>
</dbReference>
<evidence type="ECO:0000313" key="5">
    <source>
        <dbReference type="Proteomes" id="UP000235786"/>
    </source>
</evidence>
<keyword evidence="2" id="KW-0040">ANK repeat</keyword>
<dbReference type="InterPro" id="IPR036770">
    <property type="entry name" value="Ankyrin_rpt-contain_sf"/>
</dbReference>
<organism evidence="4 5">
    <name type="scientific">Hyaloscypha variabilis (strain UAMH 11265 / GT02V1 / F)</name>
    <name type="common">Meliniomyces variabilis</name>
    <dbReference type="NCBI Taxonomy" id="1149755"/>
    <lineage>
        <taxon>Eukaryota</taxon>
        <taxon>Fungi</taxon>
        <taxon>Dikarya</taxon>
        <taxon>Ascomycota</taxon>
        <taxon>Pezizomycotina</taxon>
        <taxon>Leotiomycetes</taxon>
        <taxon>Helotiales</taxon>
        <taxon>Hyaloscyphaceae</taxon>
        <taxon>Hyaloscypha</taxon>
        <taxon>Hyaloscypha variabilis</taxon>
    </lineage>
</organism>
<feature type="repeat" description="ANK" evidence="2">
    <location>
        <begin position="708"/>
        <end position="740"/>
    </location>
</feature>
<dbReference type="Pfam" id="PF12796">
    <property type="entry name" value="Ank_2"/>
    <property type="match status" value="1"/>
</dbReference>
<sequence>MDPLSITGTLIAVLQITASVISILYDYRSGVASASREVIQITEALNSLKEVLESILHLIETTKAGELSTVELLGKDGGTLQSCQAELERLRVKLEPEKGWRKLRNSLIWPLKEGEMRRALEGLERWKSTMQLALSADQASLSLSIKGDVEDLTQMFQRHGNDLKREAIYKWLAAPDPYTNHVTNRKKRQTQTGVWLLRSKQYGHWSQSEASFLWIYGIPGSGKTVLCSTVIEQLIRYCQQAPQTALTYFYFDFNDTGKRDTTSLIRSLITQLSAQCDAIPRPLLELYNSQPDGTKVIDEENLLGTLRNLILTFHNVYIVLDALDESVDCEEILHFIQTVHGWNLSRLHLLVTSRQLTDIEESLTDMVTESICLQDSAMNEDIILYVADKLENDKFLSKFPPEIRYQIQIKLLEGEDGMFQWVVCQLDMLRRCMSVAAIRKALAAGLPKNLDQTYGQILSQIDEIHQQDVLRTLQALTATYESLTLEEIVEILAVNLDWDPPHFDPDARLLDPRSILSMCSSLVTTVKTTRWTNYPEKENVTFLKLAHASVADYLTQPKAGPSQFHFSTTPSRQLLAQCCLTYLMDHEFASGHRVRDKKETAAMRSSYPFLNHAVNNWPKYLSKMPDDPDDYMEPRTTEILQAFFDTWKTPTGGNFTFWVGMLIPDVAYEQVRKTQPLYYAASFGLTDVVQLILESEKDIELNALGGRAISTALHVATYRNHIDVVKILLVRGADPNLCNESDEPPLYWAAVNASQEMQDLLLKYGATDLKGVLGRKFTLQDRLDEMLLTRDFKMDD</sequence>
<name>A0A2J6RFM1_HYAVF</name>
<dbReference type="EMBL" id="KZ613949">
    <property type="protein sequence ID" value="PMD37321.1"/>
    <property type="molecule type" value="Genomic_DNA"/>
</dbReference>
<feature type="domain" description="Nephrocystin 3-like N-terminal" evidence="3">
    <location>
        <begin position="192"/>
        <end position="354"/>
    </location>
</feature>
<keyword evidence="1" id="KW-0677">Repeat</keyword>
<dbReference type="PANTHER" id="PTHR10039:SF16">
    <property type="entry name" value="GPI INOSITOL-DEACYLASE"/>
    <property type="match status" value="1"/>
</dbReference>
<protein>
    <recommendedName>
        <fullName evidence="3">Nephrocystin 3-like N-terminal domain-containing protein</fullName>
    </recommendedName>
</protein>
<dbReference type="Pfam" id="PF24883">
    <property type="entry name" value="NPHP3_N"/>
    <property type="match status" value="1"/>
</dbReference>
<dbReference type="InterPro" id="IPR002110">
    <property type="entry name" value="Ankyrin_rpt"/>
</dbReference>
<dbReference type="SMART" id="SM00248">
    <property type="entry name" value="ANK"/>
    <property type="match status" value="3"/>
</dbReference>
<evidence type="ECO:0000259" key="3">
    <source>
        <dbReference type="Pfam" id="PF24883"/>
    </source>
</evidence>
<dbReference type="PROSITE" id="PS50088">
    <property type="entry name" value="ANK_REPEAT"/>
    <property type="match status" value="1"/>
</dbReference>
<keyword evidence="5" id="KW-1185">Reference proteome</keyword>
<dbReference type="AlphaFoldDB" id="A0A2J6RFM1"/>
<evidence type="ECO:0000256" key="2">
    <source>
        <dbReference type="PROSITE-ProRule" id="PRU00023"/>
    </source>
</evidence>
<dbReference type="PANTHER" id="PTHR10039">
    <property type="entry name" value="AMELOGENIN"/>
    <property type="match status" value="1"/>
</dbReference>
<dbReference type="SUPFAM" id="SSF48403">
    <property type="entry name" value="Ankyrin repeat"/>
    <property type="match status" value="1"/>
</dbReference>
<gene>
    <name evidence="4" type="ORF">L207DRAFT_585672</name>
</gene>
<reference evidence="4 5" key="1">
    <citation type="submission" date="2016-04" db="EMBL/GenBank/DDBJ databases">
        <title>A degradative enzymes factory behind the ericoid mycorrhizal symbiosis.</title>
        <authorList>
            <consortium name="DOE Joint Genome Institute"/>
            <person name="Martino E."/>
            <person name="Morin E."/>
            <person name="Grelet G."/>
            <person name="Kuo A."/>
            <person name="Kohler A."/>
            <person name="Daghino S."/>
            <person name="Barry K."/>
            <person name="Choi C."/>
            <person name="Cichocki N."/>
            <person name="Clum A."/>
            <person name="Copeland A."/>
            <person name="Hainaut M."/>
            <person name="Haridas S."/>
            <person name="Labutti K."/>
            <person name="Lindquist E."/>
            <person name="Lipzen A."/>
            <person name="Khouja H.-R."/>
            <person name="Murat C."/>
            <person name="Ohm R."/>
            <person name="Olson A."/>
            <person name="Spatafora J."/>
            <person name="Veneault-Fourrey C."/>
            <person name="Henrissat B."/>
            <person name="Grigoriev I."/>
            <person name="Martin F."/>
            <person name="Perotto S."/>
        </authorList>
    </citation>
    <scope>NUCLEOTIDE SEQUENCE [LARGE SCALE GENOMIC DNA]</scope>
    <source>
        <strain evidence="4 5">F</strain>
    </source>
</reference>
<evidence type="ECO:0000313" key="4">
    <source>
        <dbReference type="EMBL" id="PMD37321.1"/>
    </source>
</evidence>
<dbReference type="PROSITE" id="PS50297">
    <property type="entry name" value="ANK_REP_REGION"/>
    <property type="match status" value="1"/>
</dbReference>
<dbReference type="SUPFAM" id="SSF52540">
    <property type="entry name" value="P-loop containing nucleoside triphosphate hydrolases"/>
    <property type="match status" value="1"/>
</dbReference>
<accession>A0A2J6RFM1</accession>
<dbReference type="STRING" id="1149755.A0A2J6RFM1"/>
<proteinExistence type="predicted"/>
<dbReference type="Proteomes" id="UP000235786">
    <property type="component" value="Unassembled WGS sequence"/>
</dbReference>